<organism evidence="1 2">
    <name type="scientific">Scutellospora calospora</name>
    <dbReference type="NCBI Taxonomy" id="85575"/>
    <lineage>
        <taxon>Eukaryota</taxon>
        <taxon>Fungi</taxon>
        <taxon>Fungi incertae sedis</taxon>
        <taxon>Mucoromycota</taxon>
        <taxon>Glomeromycotina</taxon>
        <taxon>Glomeromycetes</taxon>
        <taxon>Diversisporales</taxon>
        <taxon>Gigasporaceae</taxon>
        <taxon>Scutellospora</taxon>
    </lineage>
</organism>
<comment type="caution">
    <text evidence="1">The sequence shown here is derived from an EMBL/GenBank/DDBJ whole genome shotgun (WGS) entry which is preliminary data.</text>
</comment>
<dbReference type="EMBL" id="CAJVPM010030001">
    <property type="protein sequence ID" value="CAG8675224.1"/>
    <property type="molecule type" value="Genomic_DNA"/>
</dbReference>
<accession>A0ACA9NSP2</accession>
<dbReference type="Proteomes" id="UP000789860">
    <property type="component" value="Unassembled WGS sequence"/>
</dbReference>
<protein>
    <submittedName>
        <fullName evidence="1">11726_t:CDS:1</fullName>
    </submittedName>
</protein>
<gene>
    <name evidence="1" type="ORF">SCALOS_LOCUS9523</name>
</gene>
<keyword evidence="2" id="KW-1185">Reference proteome</keyword>
<feature type="non-terminal residue" evidence="1">
    <location>
        <position position="212"/>
    </location>
</feature>
<name>A0ACA9NSP2_9GLOM</name>
<proteinExistence type="predicted"/>
<sequence length="212" mass="23995">LRAELSNLKAENKAIKWLKSQNESLKSQNETLKNQIDNLATKEQQDAKNRQHLEQKARHAEKLIKENERLRTENSKLTESERKARELAAHELSESMTKKQNSSSPIVNVIPAENVLKNNSNGPISERSIEPSSSKLTTVLEAPPSKRNSKIESSHTNGVAVVPQENIQDQKNLVPEINKNGVTPRPKKNEGNENDGWITVQKRRSVRQRNSM</sequence>
<feature type="non-terminal residue" evidence="1">
    <location>
        <position position="1"/>
    </location>
</feature>
<reference evidence="1" key="1">
    <citation type="submission" date="2021-06" db="EMBL/GenBank/DDBJ databases">
        <authorList>
            <person name="Kallberg Y."/>
            <person name="Tangrot J."/>
            <person name="Rosling A."/>
        </authorList>
    </citation>
    <scope>NUCLEOTIDE SEQUENCE</scope>
    <source>
        <strain evidence="1">AU212A</strain>
    </source>
</reference>
<evidence type="ECO:0000313" key="1">
    <source>
        <dbReference type="EMBL" id="CAG8675224.1"/>
    </source>
</evidence>
<evidence type="ECO:0000313" key="2">
    <source>
        <dbReference type="Proteomes" id="UP000789860"/>
    </source>
</evidence>